<keyword evidence="5" id="KW-1185">Reference proteome</keyword>
<dbReference type="Pfam" id="PF18962">
    <property type="entry name" value="Por_Secre_tail"/>
    <property type="match status" value="1"/>
</dbReference>
<organism evidence="4 5">
    <name type="scientific">Algoriphagus lacus</name>
    <dbReference type="NCBI Taxonomy" id="2056311"/>
    <lineage>
        <taxon>Bacteria</taxon>
        <taxon>Pseudomonadati</taxon>
        <taxon>Bacteroidota</taxon>
        <taxon>Cytophagia</taxon>
        <taxon>Cytophagales</taxon>
        <taxon>Cyclobacteriaceae</taxon>
        <taxon>Algoriphagus</taxon>
    </lineage>
</organism>
<feature type="domain" description="Calcineurin-like phosphoesterase" evidence="2">
    <location>
        <begin position="214"/>
        <end position="457"/>
    </location>
</feature>
<comment type="caution">
    <text evidence="4">The sequence shown here is derived from an EMBL/GenBank/DDBJ whole genome shotgun (WGS) entry which is preliminary data.</text>
</comment>
<accession>A0A418PSJ0</accession>
<dbReference type="InterPro" id="IPR029052">
    <property type="entry name" value="Metallo-depent_PP-like"/>
</dbReference>
<dbReference type="InterPro" id="IPR039331">
    <property type="entry name" value="PAPs-like"/>
</dbReference>
<evidence type="ECO:0000259" key="2">
    <source>
        <dbReference type="Pfam" id="PF00149"/>
    </source>
</evidence>
<keyword evidence="1" id="KW-0732">Signal</keyword>
<dbReference type="Gene3D" id="3.60.21.10">
    <property type="match status" value="1"/>
</dbReference>
<dbReference type="InterPro" id="IPR026444">
    <property type="entry name" value="Secre_tail"/>
</dbReference>
<gene>
    <name evidence="4" type="ORF">D0X99_10395</name>
</gene>
<reference evidence="4 5" key="1">
    <citation type="submission" date="2018-09" db="EMBL/GenBank/DDBJ databases">
        <authorList>
            <person name="Wang X."/>
            <person name="Du Z."/>
        </authorList>
    </citation>
    <scope>NUCLEOTIDE SEQUENCE [LARGE SCALE GENOMIC DNA]</scope>
    <source>
        <strain evidence="4 5">N3</strain>
    </source>
</reference>
<protein>
    <submittedName>
        <fullName evidence="4">T9SS C-terminal target domain-containing protein</fullName>
    </submittedName>
</protein>
<evidence type="ECO:0000256" key="1">
    <source>
        <dbReference type="ARBA" id="ARBA00022729"/>
    </source>
</evidence>
<dbReference type="GO" id="GO:0003993">
    <property type="term" value="F:acid phosphatase activity"/>
    <property type="evidence" value="ECO:0007669"/>
    <property type="project" value="InterPro"/>
</dbReference>
<sequence>MTNQMKRALLISFLIGLNLLFGSFQAPNSSVFRVYPYLQVYGQGRIQITWISSQILNSKIELYNEQGTKIWTSAIEGDLIPEIYYTTKELNEEIPGLTKGSWLKGSEAYKYVAVLPELPNGDIYSYQIFLGSEIFSSSFRPVPDDKNWTSIRFIALSDSEMEPVGRVSNRAWYPGNPLSRPFSIPDLWRQKFGTTTEQGFELPNYFLTESKGFEENLKIINNRAPEFILMPGDLVQGGGYQPAWDEFFRHMAGEVGKGLSIYPIIPALGNWESFGATNGGYGINDKGDYLPRLGRERFHEYFETPTTDPLQKHRQSYYRVDYGPITILTLDSNNGNPDQKTSDFDGIEKLKGTEFTVPGTDTQENFTKAEYESNGGTDLSGFGPGTDQYKWLEENLKTAKEAGQLIFVQYHHIAYSSGEHGVPMNHELSIGQVGTPLRILNPLLEEYGVIAVFSGHDELFERSFVDENGDGKGVMYYDVGVAADGMRGEKRKWNTNPLETLNYNPFRKWTADQNSVENWNTGGPVPLLEDGGKHYGHLEVNLQKVKENGQDFAKIKFSPVYTFPVLNSNYDLVRVERRVYADEIELKVLLQTETVVPVFKDTVKISLDYSGLGELKPSQFLVNSGDQGLYTFTYSRDPKFTCTDLGWKDVTVTAKDASNQSWSSLIKVNVVDELPPYFDAANATYLFDPVVGKVQLSFADFFISDIQDNCTVPLTISQSRMEITCADIYQNPDAPKWQFPVVLTATDQSGNTFSKTVTAIIGNVIESKKVSITSLDPLTDNGTSTLRLGNELEYQVLAWTKNGQLIPNQTGREILVNSSGEYQATLQLATGCIVGSKRFILEKDLPEEYTNDVNLALNESGKATLTNEAVFQPGAVPSSLVVLSKNEFDCNDVGTQKVKVTINYPPENSSSIATTEFWINLIVKDNLNPILVTKTPSLAFDKVKGVLPLKPEDFVSSVSDNCGIQSVVLDKSQITCADYELPIEIMVTATDLSGNQTSKLVIVTASAFESQKISISPSGTQQAYAGEPLKLTLGSEFAYTVEEWLKDGQKIPLQKETSLNVTESGTYWARILPNGGCIVESLKVTVSFIDKPYTGVKEVIELQLDASGKATLKPEDVFLSWPLLDPNLDIKLSQSEFTCADIGEKQVSITIKNQSGKTWEEKTLVKIQDKRAPILVPKNYAAEFDVTKGVLELKPENFITSLTDNCQIKEVTINKVNATCEDLGKETTVAIRAVDMVGNVTEATAVLTLIRIENQKVTISGPAQLCQGEKGVLTLTSQASFEVIRWRRNGTEIPGQTGKTLEVSDPGKYHAVIRYTGACLSETAEFEVKVNPLPTGEISVDGNILRAPEGSFTYQWFRNGEKLNGATSRTLTVDLMGEYLVELTSASGCVAKLKPVTLTISGLGGKQVSPPKDLKMYPNPASELVTLELPDGVLSGNPQIMVYSSEGKDVGSSLQITELNSQKVEIRLTALAKGTYLVWVISQNQQSYFGKLVIVD</sequence>
<proteinExistence type="predicted"/>
<dbReference type="PANTHER" id="PTHR22953:SF153">
    <property type="entry name" value="PURPLE ACID PHOSPHATASE"/>
    <property type="match status" value="1"/>
</dbReference>
<evidence type="ECO:0000313" key="4">
    <source>
        <dbReference type="EMBL" id="RIW15824.1"/>
    </source>
</evidence>
<feature type="domain" description="Secretion system C-terminal sorting" evidence="3">
    <location>
        <begin position="1416"/>
        <end position="1494"/>
    </location>
</feature>
<evidence type="ECO:0000313" key="5">
    <source>
        <dbReference type="Proteomes" id="UP000283522"/>
    </source>
</evidence>
<dbReference type="Proteomes" id="UP000283522">
    <property type="component" value="Unassembled WGS sequence"/>
</dbReference>
<evidence type="ECO:0000259" key="3">
    <source>
        <dbReference type="Pfam" id="PF18962"/>
    </source>
</evidence>
<dbReference type="NCBIfam" id="TIGR04183">
    <property type="entry name" value="Por_Secre_tail"/>
    <property type="match status" value="1"/>
</dbReference>
<dbReference type="InterPro" id="IPR004843">
    <property type="entry name" value="Calcineurin-like_PHP"/>
</dbReference>
<dbReference type="SUPFAM" id="SSF56300">
    <property type="entry name" value="Metallo-dependent phosphatases"/>
    <property type="match status" value="1"/>
</dbReference>
<dbReference type="EMBL" id="QXML01000004">
    <property type="protein sequence ID" value="RIW15824.1"/>
    <property type="molecule type" value="Genomic_DNA"/>
</dbReference>
<dbReference type="Pfam" id="PF00149">
    <property type="entry name" value="Metallophos"/>
    <property type="match status" value="1"/>
</dbReference>
<dbReference type="PANTHER" id="PTHR22953">
    <property type="entry name" value="ACID PHOSPHATASE RELATED"/>
    <property type="match status" value="1"/>
</dbReference>
<name>A0A418PSJ0_9BACT</name>